<accession>A0AAW3D4U8</accession>
<feature type="domain" description="Insertion element IS402-like" evidence="1">
    <location>
        <begin position="9"/>
        <end position="77"/>
    </location>
</feature>
<dbReference type="Pfam" id="PF13340">
    <property type="entry name" value="DUF4096"/>
    <property type="match status" value="1"/>
</dbReference>
<dbReference type="AlphaFoldDB" id="A0AAW3D4U8"/>
<dbReference type="InterPro" id="IPR025161">
    <property type="entry name" value="IS402-like_dom"/>
</dbReference>
<dbReference type="PANTHER" id="PTHR46637">
    <property type="entry name" value="TIS1421-TRANSPOSASE PROTEIN A"/>
    <property type="match status" value="1"/>
</dbReference>
<organism evidence="2 3">
    <name type="scientific">Francisella tularensis</name>
    <dbReference type="NCBI Taxonomy" id="263"/>
    <lineage>
        <taxon>Bacteria</taxon>
        <taxon>Pseudomonadati</taxon>
        <taxon>Pseudomonadota</taxon>
        <taxon>Gammaproteobacteria</taxon>
        <taxon>Thiotrichales</taxon>
        <taxon>Francisellaceae</taxon>
        <taxon>Francisella</taxon>
    </lineage>
</organism>
<dbReference type="InterPro" id="IPR052909">
    <property type="entry name" value="Transposase_6_like"/>
</dbReference>
<evidence type="ECO:0000259" key="1">
    <source>
        <dbReference type="Pfam" id="PF13340"/>
    </source>
</evidence>
<dbReference type="PANTHER" id="PTHR46637:SF1">
    <property type="entry name" value="BLL5188 PROTEIN"/>
    <property type="match status" value="1"/>
</dbReference>
<proteinExistence type="predicted"/>
<dbReference type="Proteomes" id="UP000028987">
    <property type="component" value="Unassembled WGS sequence"/>
</dbReference>
<reference evidence="2 3" key="1">
    <citation type="submission" date="2014-06" db="EMBL/GenBank/DDBJ databases">
        <authorList>
            <person name="Bishop-Lilly K.A."/>
            <person name="Broomall S.M."/>
            <person name="Chain P.S."/>
            <person name="Chertkov O."/>
            <person name="Coyne S.R."/>
            <person name="Daligault H.E."/>
            <person name="Davenport K.W."/>
            <person name="Erkkila T."/>
            <person name="Frey K.G."/>
            <person name="Gibbons H.S."/>
            <person name="Gu W."/>
            <person name="Jaissle J."/>
            <person name="Johnson S.L."/>
            <person name="Koroleva G.I."/>
            <person name="Ladner J.T."/>
            <person name="Lo C.-C."/>
            <person name="Minogue T.D."/>
            <person name="Munk C."/>
            <person name="Palacios G.F."/>
            <person name="Redden C.L."/>
            <person name="Rosenzweig C.N."/>
            <person name="Scholz M.B."/>
            <person name="Teshima H."/>
            <person name="Xu Y."/>
        </authorList>
    </citation>
    <scope>NUCLEOTIDE SEQUENCE [LARGE SCALE GENOMIC DNA]</scope>
    <source>
        <strain evidence="2 3">FTZ</strain>
    </source>
</reference>
<comment type="caution">
    <text evidence="2">The sequence shown here is derived from an EMBL/GenBank/DDBJ whole genome shotgun (WGS) entry which is preliminary data.</text>
</comment>
<protein>
    <recommendedName>
        <fullName evidence="1">Insertion element IS402-like domain-containing protein</fullName>
    </recommendedName>
</protein>
<name>A0AAW3D4U8_FRATU</name>
<sequence length="94" mass="11594">MNYHIKEVFWSIILSFLKSQKGIHTNDEAKLRLFIEAVFYVLRTGCQWRMLPFYYGKYRSIHKRFKDWCDKDIFSRLLNQYKTLIYKKSCLIQQ</sequence>
<evidence type="ECO:0000313" key="2">
    <source>
        <dbReference type="EMBL" id="KFJ41395.1"/>
    </source>
</evidence>
<evidence type="ECO:0000313" key="3">
    <source>
        <dbReference type="Proteomes" id="UP000028987"/>
    </source>
</evidence>
<dbReference type="EMBL" id="JOVO01000009">
    <property type="protein sequence ID" value="KFJ41395.1"/>
    <property type="molecule type" value="Genomic_DNA"/>
</dbReference>
<gene>
    <name evidence="2" type="ORF">DR87_865</name>
</gene>